<name>A0A381Q307_9ZZZZ</name>
<gene>
    <name evidence="4" type="ORF">METZ01_LOCUS24847</name>
</gene>
<dbReference type="PANTHER" id="PTHR43116:SF3">
    <property type="entry name" value="CLASS I PEPTIDE CHAIN RELEASE FACTOR"/>
    <property type="match status" value="1"/>
</dbReference>
<dbReference type="Gene3D" id="3.30.70.1660">
    <property type="match status" value="1"/>
</dbReference>
<evidence type="ECO:0000259" key="3">
    <source>
        <dbReference type="PROSITE" id="PS00745"/>
    </source>
</evidence>
<dbReference type="GO" id="GO:0016149">
    <property type="term" value="F:translation release factor activity, codon specific"/>
    <property type="evidence" value="ECO:0007669"/>
    <property type="project" value="InterPro"/>
</dbReference>
<dbReference type="NCBIfam" id="TIGR00020">
    <property type="entry name" value="prfB"/>
    <property type="match status" value="1"/>
</dbReference>
<accession>A0A381Q307</accession>
<dbReference type="HAMAP" id="MF_00094">
    <property type="entry name" value="Rel_fac_2"/>
    <property type="match status" value="1"/>
</dbReference>
<organism evidence="4">
    <name type="scientific">marine metagenome</name>
    <dbReference type="NCBI Taxonomy" id="408172"/>
    <lineage>
        <taxon>unclassified sequences</taxon>
        <taxon>metagenomes</taxon>
        <taxon>ecological metagenomes</taxon>
    </lineage>
</organism>
<dbReference type="Gene3D" id="1.20.58.410">
    <property type="entry name" value="Release factor"/>
    <property type="match status" value="1"/>
</dbReference>
<dbReference type="Gene3D" id="3.30.160.20">
    <property type="match status" value="1"/>
</dbReference>
<dbReference type="InterPro" id="IPR005139">
    <property type="entry name" value="PCRF"/>
</dbReference>
<dbReference type="InterPro" id="IPR000352">
    <property type="entry name" value="Pep_chain_release_fac_I"/>
</dbReference>
<dbReference type="FunFam" id="3.30.160.20:FF:000010">
    <property type="entry name" value="Peptide chain release factor 2"/>
    <property type="match status" value="1"/>
</dbReference>
<dbReference type="PROSITE" id="PS00745">
    <property type="entry name" value="RF_PROK_I"/>
    <property type="match status" value="1"/>
</dbReference>
<keyword evidence="2" id="KW-0648">Protein biosynthesis</keyword>
<dbReference type="Pfam" id="PF00472">
    <property type="entry name" value="RF-1"/>
    <property type="match status" value="1"/>
</dbReference>
<evidence type="ECO:0000313" key="4">
    <source>
        <dbReference type="EMBL" id="SUZ71993.1"/>
    </source>
</evidence>
<evidence type="ECO:0000256" key="1">
    <source>
        <dbReference type="ARBA" id="ARBA00010835"/>
    </source>
</evidence>
<protein>
    <recommendedName>
        <fullName evidence="3">Prokaryotic-type class I peptide chain release factors domain-containing protein</fullName>
    </recommendedName>
</protein>
<sequence length="337" mass="38381">MRQVSAAPDFWNDNAAASSHLKKISILEKEIKLWEKLATLQGDVQVLMEFGETGDTELEEINVELNKFVSTIENLELKMILGDPLDTEDAIMTIHPGAGGTESQDWAEMLYRMYSRWVERNAFKKEIMDYQPGDEAGIKDLTIEIKGDYAYGLLKAEAGVHRLVRISPFDSNNRRHTSFASVFVYPSPEQEIEVEINPNDLRIDTYRASGAGGQHVNKTDSAIRITHNPTGIVVQCQNERSQHKNKASAMKVLKARLYRLEVEKEKETMKDLEDSKMDIAWGSQIRSYVFHPYNMVKDHRTKEETGNISAVMDGNIDKFIHAYLMHQLGKTVEVEET</sequence>
<dbReference type="InterPro" id="IPR045853">
    <property type="entry name" value="Pep_chain_release_fac_I_sf"/>
</dbReference>
<dbReference type="SUPFAM" id="SSF75620">
    <property type="entry name" value="Release factor"/>
    <property type="match status" value="1"/>
</dbReference>
<evidence type="ECO:0000256" key="2">
    <source>
        <dbReference type="ARBA" id="ARBA00022917"/>
    </source>
</evidence>
<dbReference type="EMBL" id="UINC01001139">
    <property type="protein sequence ID" value="SUZ71993.1"/>
    <property type="molecule type" value="Genomic_DNA"/>
</dbReference>
<reference evidence="4" key="1">
    <citation type="submission" date="2018-05" db="EMBL/GenBank/DDBJ databases">
        <authorList>
            <person name="Lanie J.A."/>
            <person name="Ng W.-L."/>
            <person name="Kazmierczak K.M."/>
            <person name="Andrzejewski T.M."/>
            <person name="Davidsen T.M."/>
            <person name="Wayne K.J."/>
            <person name="Tettelin H."/>
            <person name="Glass J.I."/>
            <person name="Rusch D."/>
            <person name="Podicherti R."/>
            <person name="Tsui H.-C.T."/>
            <person name="Winkler M.E."/>
        </authorList>
    </citation>
    <scope>NUCLEOTIDE SEQUENCE</scope>
</reference>
<dbReference type="Pfam" id="PF03462">
    <property type="entry name" value="PCRF"/>
    <property type="match status" value="1"/>
</dbReference>
<dbReference type="AlphaFoldDB" id="A0A381Q307"/>
<comment type="similarity">
    <text evidence="1">Belongs to the prokaryotic/mitochondrial release factor family.</text>
</comment>
<dbReference type="SMART" id="SM00937">
    <property type="entry name" value="PCRF"/>
    <property type="match status" value="1"/>
</dbReference>
<proteinExistence type="inferred from homology"/>
<dbReference type="GO" id="GO:0005737">
    <property type="term" value="C:cytoplasm"/>
    <property type="evidence" value="ECO:0007669"/>
    <property type="project" value="InterPro"/>
</dbReference>
<feature type="domain" description="Prokaryotic-type class I peptide chain release factors" evidence="3">
    <location>
        <begin position="207"/>
        <end position="223"/>
    </location>
</feature>
<dbReference type="InterPro" id="IPR004374">
    <property type="entry name" value="PrfB"/>
</dbReference>
<dbReference type="PANTHER" id="PTHR43116">
    <property type="entry name" value="PEPTIDE CHAIN RELEASE FACTOR 2"/>
    <property type="match status" value="1"/>
</dbReference>